<protein>
    <submittedName>
        <fullName evidence="1">Uncharacterized protein</fullName>
    </submittedName>
</protein>
<name>A0A508X3M4_9HYPH</name>
<sequence>MADLAGAATKLPRYFTEDRSGRAAKGKALFHCCAHRKDLALQRRPPAHLEHLRISWNCFQAIAGPTGSKRPSRPPERLPKRSPLWWPSVALQALTSDEERWRRSYGRRSVLERSHQWVCRISTPFGALNTAFVFFTRAGKRILLEIRRVR</sequence>
<proteinExistence type="predicted"/>
<accession>A0A508X3M4</accession>
<organism evidence="1">
    <name type="scientific">Sinorhizobium medicae</name>
    <dbReference type="NCBI Taxonomy" id="110321"/>
    <lineage>
        <taxon>Bacteria</taxon>
        <taxon>Pseudomonadati</taxon>
        <taxon>Pseudomonadota</taxon>
        <taxon>Alphaproteobacteria</taxon>
        <taxon>Hyphomicrobiales</taxon>
        <taxon>Rhizobiaceae</taxon>
        <taxon>Sinorhizobium/Ensifer group</taxon>
        <taxon>Sinorhizobium</taxon>
    </lineage>
</organism>
<dbReference type="AlphaFoldDB" id="A0A508X3M4"/>
<evidence type="ECO:0000313" key="1">
    <source>
        <dbReference type="EMBL" id="VTZ64384.1"/>
    </source>
</evidence>
<dbReference type="Proteomes" id="UP000507954">
    <property type="component" value="Unassembled WGS sequence"/>
</dbReference>
<dbReference type="EMBL" id="CABFNB010000126">
    <property type="protein sequence ID" value="VTZ64384.1"/>
    <property type="molecule type" value="Genomic_DNA"/>
</dbReference>
<gene>
    <name evidence="1" type="ORF">EMEDMD4_580018</name>
</gene>
<reference evidence="1" key="1">
    <citation type="submission" date="2019-06" db="EMBL/GenBank/DDBJ databases">
        <authorList>
            <person name="Le Quere A."/>
            <person name="Colella S."/>
        </authorList>
    </citation>
    <scope>NUCLEOTIDE SEQUENCE</scope>
    <source>
        <strain evidence="1">EmedicaeMD41</strain>
    </source>
</reference>